<evidence type="ECO:0000313" key="1">
    <source>
        <dbReference type="EMBL" id="QPT19002.1"/>
    </source>
</evidence>
<protein>
    <submittedName>
        <fullName evidence="1">Uncharacterized protein</fullName>
    </submittedName>
</protein>
<dbReference type="EMBL" id="CP065720">
    <property type="protein sequence ID" value="QPT19002.1"/>
    <property type="molecule type" value="Genomic_DNA"/>
</dbReference>
<dbReference type="Proteomes" id="UP000595058">
    <property type="component" value="Chromosome"/>
</dbReference>
<proteinExistence type="predicted"/>
<evidence type="ECO:0000313" key="2">
    <source>
        <dbReference type="Proteomes" id="UP000595058"/>
    </source>
</evidence>
<name>A0ABX6XYD6_9GAMM</name>
<sequence>MQLHEADVVFEAYSLQDANKAIKDGWKLLAITSVTNPQTSPQFTCVCYVLGKKSPGRATSVPLNM</sequence>
<dbReference type="RefSeq" id="WP_102839344.1">
    <property type="nucleotide sequence ID" value="NZ_CP065720.1"/>
</dbReference>
<gene>
    <name evidence="1" type="ORF">I6G34_06490</name>
</gene>
<accession>A0ABX6XYD6</accession>
<reference evidence="1 2" key="1">
    <citation type="submission" date="2020-12" db="EMBL/GenBank/DDBJ databases">
        <title>FDA dAtabase for Regulatory Grade micrObial Sequences (FDA-ARGOS): Supporting development and validation of Infectious Disease Dx tests.</title>
        <authorList>
            <person name="Sproer C."/>
            <person name="Gronow S."/>
            <person name="Severitt S."/>
            <person name="Schroder I."/>
            <person name="Tallon L."/>
            <person name="Sadzewicz L."/>
            <person name="Zhao X."/>
            <person name="Boylan J."/>
            <person name="Ott S."/>
            <person name="Bowen H."/>
            <person name="Vavikolanu K."/>
            <person name="Mehta A."/>
            <person name="Aluvathingal J."/>
            <person name="Nadendla S."/>
            <person name="Lowell S."/>
            <person name="Myers T."/>
            <person name="Yan Y."/>
            <person name="Sichtig H."/>
        </authorList>
    </citation>
    <scope>NUCLEOTIDE SEQUENCE [LARGE SCALE GENOMIC DNA]</scope>
    <source>
        <strain evidence="1 2">FDAARGOS_877</strain>
    </source>
</reference>
<dbReference type="GeneID" id="75212940"/>
<keyword evidence="2" id="KW-1185">Reference proteome</keyword>
<organism evidence="1 2">
    <name type="scientific">Stutzerimonas frequens</name>
    <dbReference type="NCBI Taxonomy" id="2968969"/>
    <lineage>
        <taxon>Bacteria</taxon>
        <taxon>Pseudomonadati</taxon>
        <taxon>Pseudomonadota</taxon>
        <taxon>Gammaproteobacteria</taxon>
        <taxon>Pseudomonadales</taxon>
        <taxon>Pseudomonadaceae</taxon>
        <taxon>Stutzerimonas</taxon>
    </lineage>
</organism>